<evidence type="ECO:0000256" key="5">
    <source>
        <dbReference type="ARBA" id="ARBA00022840"/>
    </source>
</evidence>
<evidence type="ECO:0000256" key="2">
    <source>
        <dbReference type="ARBA" id="ARBA00022598"/>
    </source>
</evidence>
<dbReference type="GO" id="GO:0005524">
    <property type="term" value="F:ATP binding"/>
    <property type="evidence" value="ECO:0007669"/>
    <property type="project" value="UniProtKB-UniRule"/>
</dbReference>
<keyword evidence="4 6" id="KW-0658">Purine biosynthesis</keyword>
<dbReference type="EMBL" id="PDOF01000002">
    <property type="protein sequence ID" value="PYZ96553.1"/>
    <property type="molecule type" value="Genomic_DNA"/>
</dbReference>
<evidence type="ECO:0000313" key="8">
    <source>
        <dbReference type="Proteomes" id="UP000248066"/>
    </source>
</evidence>
<comment type="caution">
    <text evidence="7">The sequence shown here is derived from an EMBL/GenBank/DDBJ whole genome shotgun (WGS) entry which is preliminary data.</text>
</comment>
<dbReference type="Proteomes" id="UP000248066">
    <property type="component" value="Unassembled WGS sequence"/>
</dbReference>
<comment type="function">
    <text evidence="6">Part of the phosphoribosylformylglycinamidine synthase complex involved in the purines biosynthetic pathway. Catalyzes the ATP-dependent conversion of formylglycinamide ribonucleotide (FGAR) and glutamine to yield formylglycinamidine ribonucleotide (FGAM) and glutamate. The FGAM synthase complex is composed of three subunits. PurQ produces an ammonia molecule by converting glutamine to glutamate. PurL transfers the ammonia molecule to FGAR to form FGAM in an ATP-dependent manner. PurS interacts with PurQ and PurL and is thought to assist in the transfer of the ammonia molecule from PurQ to PurL.</text>
</comment>
<dbReference type="NCBIfam" id="NF004630">
    <property type="entry name" value="PRK05974.1"/>
    <property type="match status" value="1"/>
</dbReference>
<reference evidence="7 8" key="1">
    <citation type="submission" date="2017-10" db="EMBL/GenBank/DDBJ databases">
        <title>Bacillus sp. nov., a halophilic bacterium isolated from a Yangshapao Lake.</title>
        <authorList>
            <person name="Wang H."/>
        </authorList>
    </citation>
    <scope>NUCLEOTIDE SEQUENCE [LARGE SCALE GENOMIC DNA]</scope>
    <source>
        <strain evidence="7 8">YSP-3</strain>
    </source>
</reference>
<keyword evidence="2 6" id="KW-0436">Ligase</keyword>
<comment type="similarity">
    <text evidence="6">Belongs to the PurS family.</text>
</comment>
<comment type="subcellular location">
    <subcellularLocation>
        <location evidence="6">Cytoplasm</location>
    </subcellularLocation>
</comment>
<dbReference type="AlphaFoldDB" id="A0A2W0H3Z0"/>
<comment type="pathway">
    <text evidence="6">Purine metabolism; IMP biosynthesis via de novo pathway; 5-amino-1-(5-phospho-D-ribosyl)imidazole from N(2)-formyl-N(1)-(5-phospho-D-ribosyl)glycinamide: step 1/2.</text>
</comment>
<dbReference type="HAMAP" id="MF_01926">
    <property type="entry name" value="PurS"/>
    <property type="match status" value="1"/>
</dbReference>
<dbReference type="GO" id="GO:0005737">
    <property type="term" value="C:cytoplasm"/>
    <property type="evidence" value="ECO:0007669"/>
    <property type="project" value="UniProtKB-SubCell"/>
</dbReference>
<comment type="catalytic activity">
    <reaction evidence="6">
        <text>N(2)-formyl-N(1)-(5-phospho-beta-D-ribosyl)glycinamide + L-glutamine + ATP + H2O = 2-formamido-N(1)-(5-O-phospho-beta-D-ribosyl)acetamidine + L-glutamate + ADP + phosphate + H(+)</text>
        <dbReference type="Rhea" id="RHEA:17129"/>
        <dbReference type="ChEBI" id="CHEBI:15377"/>
        <dbReference type="ChEBI" id="CHEBI:15378"/>
        <dbReference type="ChEBI" id="CHEBI:29985"/>
        <dbReference type="ChEBI" id="CHEBI:30616"/>
        <dbReference type="ChEBI" id="CHEBI:43474"/>
        <dbReference type="ChEBI" id="CHEBI:58359"/>
        <dbReference type="ChEBI" id="CHEBI:147286"/>
        <dbReference type="ChEBI" id="CHEBI:147287"/>
        <dbReference type="ChEBI" id="CHEBI:456216"/>
        <dbReference type="EC" id="6.3.5.3"/>
    </reaction>
</comment>
<organism evidence="7 8">
    <name type="scientific">Alteribacter lacisalsi</name>
    <dbReference type="NCBI Taxonomy" id="2045244"/>
    <lineage>
        <taxon>Bacteria</taxon>
        <taxon>Bacillati</taxon>
        <taxon>Bacillota</taxon>
        <taxon>Bacilli</taxon>
        <taxon>Bacillales</taxon>
        <taxon>Bacillaceae</taxon>
        <taxon>Alteribacter</taxon>
    </lineage>
</organism>
<dbReference type="EC" id="6.3.5.3" evidence="6"/>
<dbReference type="UniPathway" id="UPA00074">
    <property type="reaction ID" value="UER00128"/>
</dbReference>
<dbReference type="PANTHER" id="PTHR34696">
    <property type="entry name" value="PHOSPHORIBOSYLFORMYLGLYCINAMIDINE SYNTHASE SUBUNIT PURS"/>
    <property type="match status" value="1"/>
</dbReference>
<evidence type="ECO:0000313" key="7">
    <source>
        <dbReference type="EMBL" id="PYZ96553.1"/>
    </source>
</evidence>
<evidence type="ECO:0000256" key="4">
    <source>
        <dbReference type="ARBA" id="ARBA00022755"/>
    </source>
</evidence>
<name>A0A2W0H3Z0_9BACI</name>
<comment type="subunit">
    <text evidence="6">Part of the FGAM synthase complex composed of 1 PurL, 1 PurQ and 2 PurS subunits.</text>
</comment>
<dbReference type="InterPro" id="IPR003850">
    <property type="entry name" value="PurS"/>
</dbReference>
<dbReference type="NCBIfam" id="TIGR00302">
    <property type="entry name" value="phosphoribosylformylglycinamidine synthase subunit PurS"/>
    <property type="match status" value="1"/>
</dbReference>
<proteinExistence type="inferred from homology"/>
<evidence type="ECO:0000256" key="3">
    <source>
        <dbReference type="ARBA" id="ARBA00022741"/>
    </source>
</evidence>
<evidence type="ECO:0000256" key="6">
    <source>
        <dbReference type="HAMAP-Rule" id="MF_01926"/>
    </source>
</evidence>
<dbReference type="GO" id="GO:0006189">
    <property type="term" value="P:'de novo' IMP biosynthetic process"/>
    <property type="evidence" value="ECO:0007669"/>
    <property type="project" value="UniProtKB-UniRule"/>
</dbReference>
<keyword evidence="3 6" id="KW-0547">Nucleotide-binding</keyword>
<sequence>MKYEVQVFVTLKEAVLDPQGSAVNHSLNQHGYTEVEDVRIGKVITLTLDGEREAVDARVTEMCEKLLANPVIEDYRFEVREVAAQ</sequence>
<keyword evidence="5 6" id="KW-0067">ATP-binding</keyword>
<gene>
    <name evidence="6" type="primary">purS</name>
    <name evidence="7" type="ORF">CR205_12640</name>
</gene>
<dbReference type="PANTHER" id="PTHR34696:SF1">
    <property type="entry name" value="PHOSPHORIBOSYLFORMYLGLYCINAMIDINE SYNTHASE SUBUNIT PURS"/>
    <property type="match status" value="1"/>
</dbReference>
<dbReference type="OrthoDB" id="9799101at2"/>
<keyword evidence="1 6" id="KW-0963">Cytoplasm</keyword>
<dbReference type="Pfam" id="PF02700">
    <property type="entry name" value="PurS"/>
    <property type="match status" value="1"/>
</dbReference>
<dbReference type="SUPFAM" id="SSF82697">
    <property type="entry name" value="PurS-like"/>
    <property type="match status" value="1"/>
</dbReference>
<keyword evidence="8" id="KW-1185">Reference proteome</keyword>
<evidence type="ECO:0000256" key="1">
    <source>
        <dbReference type="ARBA" id="ARBA00022490"/>
    </source>
</evidence>
<dbReference type="GO" id="GO:0004642">
    <property type="term" value="F:phosphoribosylformylglycinamidine synthase activity"/>
    <property type="evidence" value="ECO:0007669"/>
    <property type="project" value="UniProtKB-UniRule"/>
</dbReference>
<protein>
    <recommendedName>
        <fullName evidence="6">Phosphoribosylformylglycinamidine synthase subunit PurS</fullName>
        <shortName evidence="6">FGAM synthase</shortName>
        <ecNumber evidence="6">6.3.5.3</ecNumber>
    </recommendedName>
    <alternativeName>
        <fullName evidence="6">Formylglycinamide ribonucleotide amidotransferase subunit III</fullName>
        <shortName evidence="6">FGAR amidotransferase III</shortName>
        <shortName evidence="6">FGAR-AT III</shortName>
    </alternativeName>
    <alternativeName>
        <fullName evidence="6">Phosphoribosylformylglycinamidine synthase subunit III</fullName>
    </alternativeName>
</protein>
<dbReference type="RefSeq" id="WP_110520354.1">
    <property type="nucleotide sequence ID" value="NZ_PDOF01000002.1"/>
</dbReference>
<dbReference type="Gene3D" id="3.30.1280.10">
    <property type="entry name" value="Phosphoribosylformylglycinamidine synthase subunit PurS"/>
    <property type="match status" value="1"/>
</dbReference>
<dbReference type="InterPro" id="IPR036604">
    <property type="entry name" value="PurS-like_sf"/>
</dbReference>
<accession>A0A2W0H3Z0</accession>